<dbReference type="AlphaFoldDB" id="A0A7W9HM95"/>
<organism evidence="1 2">
    <name type="scientific">Saccharothrix ecbatanensis</name>
    <dbReference type="NCBI Taxonomy" id="1105145"/>
    <lineage>
        <taxon>Bacteria</taxon>
        <taxon>Bacillati</taxon>
        <taxon>Actinomycetota</taxon>
        <taxon>Actinomycetes</taxon>
        <taxon>Pseudonocardiales</taxon>
        <taxon>Pseudonocardiaceae</taxon>
        <taxon>Saccharothrix</taxon>
    </lineage>
</organism>
<dbReference type="Proteomes" id="UP000552097">
    <property type="component" value="Unassembled WGS sequence"/>
</dbReference>
<evidence type="ECO:0000313" key="1">
    <source>
        <dbReference type="EMBL" id="MBB5804606.1"/>
    </source>
</evidence>
<sequence>MTFGARDLAAIEEDVALLDAVLEPIAKQPVDMGDPDWMAKLQAAPPPLDRAGVRAEAEAVLAEILDRYAEDDAVRPALRALFDRYGSFRWAVNPWFPMTPDGVRSALLLLSVRDQGADTRDEILVLRAVCDEGREAGVDVDPILREVAAMSSDVDRYGMGSIRQLFLRAAG</sequence>
<protein>
    <submittedName>
        <fullName evidence="1">Uncharacterized protein</fullName>
    </submittedName>
</protein>
<proteinExistence type="predicted"/>
<keyword evidence="2" id="KW-1185">Reference proteome</keyword>
<dbReference type="RefSeq" id="WP_221483601.1">
    <property type="nucleotide sequence ID" value="NZ_JACHMO010000001.1"/>
</dbReference>
<reference evidence="1 2" key="1">
    <citation type="submission" date="2020-08" db="EMBL/GenBank/DDBJ databases">
        <title>Sequencing the genomes of 1000 actinobacteria strains.</title>
        <authorList>
            <person name="Klenk H.-P."/>
        </authorList>
    </citation>
    <scope>NUCLEOTIDE SEQUENCE [LARGE SCALE GENOMIC DNA]</scope>
    <source>
        <strain evidence="1 2">DSM 45486</strain>
    </source>
</reference>
<dbReference type="EMBL" id="JACHMO010000001">
    <property type="protein sequence ID" value="MBB5804606.1"/>
    <property type="molecule type" value="Genomic_DNA"/>
</dbReference>
<gene>
    <name evidence="1" type="ORF">F4560_004374</name>
</gene>
<comment type="caution">
    <text evidence="1">The sequence shown here is derived from an EMBL/GenBank/DDBJ whole genome shotgun (WGS) entry which is preliminary data.</text>
</comment>
<accession>A0A7W9HM95</accession>
<name>A0A7W9HM95_9PSEU</name>
<evidence type="ECO:0000313" key="2">
    <source>
        <dbReference type="Proteomes" id="UP000552097"/>
    </source>
</evidence>